<name>A0A2S1RB45_9ACTN</name>
<gene>
    <name evidence="1" type="ORF">A6035_16035</name>
</gene>
<dbReference type="InterPro" id="IPR004260">
    <property type="entry name" value="Pyr-dimer_DNA_glycosylase"/>
</dbReference>
<dbReference type="RefSeq" id="WP_108848793.1">
    <property type="nucleotide sequence ID" value="NZ_CP015449.1"/>
</dbReference>
<dbReference type="Pfam" id="PF03013">
    <property type="entry name" value="Pyr_excise"/>
    <property type="match status" value="1"/>
</dbReference>
<sequence>MRLWSIHPDLLDRAALVAGWREGLLAQKVLRGMTKGYRAHPQLERFRTLADPVAGIATWLHGLADAADARGYRFDRTRVVLPPGPERLPLTDGQLALEWAHLRAKVIERDPPWLDRLAAPRPHPMFDLIPGPVAAWERADLLEE</sequence>
<organism evidence="1 2">
    <name type="scientific">Dietzia lutea</name>
    <dbReference type="NCBI Taxonomy" id="546160"/>
    <lineage>
        <taxon>Bacteria</taxon>
        <taxon>Bacillati</taxon>
        <taxon>Actinomycetota</taxon>
        <taxon>Actinomycetes</taxon>
        <taxon>Mycobacteriales</taxon>
        <taxon>Dietziaceae</taxon>
        <taxon>Dietzia</taxon>
    </lineage>
</organism>
<accession>A0A2S1RB45</accession>
<dbReference type="KEGG" id="dlu:A6035_16035"/>
<protein>
    <submittedName>
        <fullName evidence="1">DNA lyase</fullName>
    </submittedName>
</protein>
<keyword evidence="1" id="KW-0456">Lyase</keyword>
<evidence type="ECO:0000313" key="2">
    <source>
        <dbReference type="Proteomes" id="UP000244928"/>
    </source>
</evidence>
<reference evidence="1 2" key="1">
    <citation type="submission" date="2016-04" db="EMBL/GenBank/DDBJ databases">
        <title>Complete genome sequence of Dietzia lutea YIM 80766T, a strain isolated from desert soil in Egypt.</title>
        <authorList>
            <person name="Zhao J."/>
            <person name="Hu B."/>
            <person name="Geng S."/>
            <person name="Nie Y."/>
            <person name="Tang Y."/>
        </authorList>
    </citation>
    <scope>NUCLEOTIDE SEQUENCE [LARGE SCALE GENOMIC DNA]</scope>
    <source>
        <strain evidence="1 2">YIM 80766</strain>
    </source>
</reference>
<evidence type="ECO:0000313" key="1">
    <source>
        <dbReference type="EMBL" id="AWH93441.1"/>
    </source>
</evidence>
<dbReference type="AlphaFoldDB" id="A0A2S1RB45"/>
<proteinExistence type="predicted"/>
<keyword evidence="2" id="KW-1185">Reference proteome</keyword>
<dbReference type="GO" id="GO:0016829">
    <property type="term" value="F:lyase activity"/>
    <property type="evidence" value="ECO:0007669"/>
    <property type="project" value="UniProtKB-KW"/>
</dbReference>
<dbReference type="Proteomes" id="UP000244928">
    <property type="component" value="Chromosome"/>
</dbReference>
<dbReference type="EMBL" id="CP015449">
    <property type="protein sequence ID" value="AWH93441.1"/>
    <property type="molecule type" value="Genomic_DNA"/>
</dbReference>